<dbReference type="Pfam" id="PF01022">
    <property type="entry name" value="HTH_5"/>
    <property type="match status" value="1"/>
</dbReference>
<dbReference type="PROSITE" id="PS50987">
    <property type="entry name" value="HTH_ARSR_2"/>
    <property type="match status" value="1"/>
</dbReference>
<evidence type="ECO:0000259" key="4">
    <source>
        <dbReference type="PROSITE" id="PS50987"/>
    </source>
</evidence>
<protein>
    <submittedName>
        <fullName evidence="5">ArsR family transcriptional regulator</fullName>
    </submittedName>
</protein>
<dbReference type="Gene3D" id="1.10.10.10">
    <property type="entry name" value="Winged helix-like DNA-binding domain superfamily/Winged helix DNA-binding domain"/>
    <property type="match status" value="1"/>
</dbReference>
<dbReference type="InterPro" id="IPR011991">
    <property type="entry name" value="ArsR-like_HTH"/>
</dbReference>
<dbReference type="SUPFAM" id="SSF46785">
    <property type="entry name" value="Winged helix' DNA-binding domain"/>
    <property type="match status" value="1"/>
</dbReference>
<evidence type="ECO:0000256" key="3">
    <source>
        <dbReference type="ARBA" id="ARBA00023163"/>
    </source>
</evidence>
<keyword evidence="6" id="KW-1185">Reference proteome</keyword>
<comment type="caution">
    <text evidence="5">The sequence shown here is derived from an EMBL/GenBank/DDBJ whole genome shotgun (WGS) entry which is preliminary data.</text>
</comment>
<dbReference type="InterPro" id="IPR036390">
    <property type="entry name" value="WH_DNA-bd_sf"/>
</dbReference>
<evidence type="ECO:0000256" key="1">
    <source>
        <dbReference type="ARBA" id="ARBA00023015"/>
    </source>
</evidence>
<dbReference type="InterPro" id="IPR051081">
    <property type="entry name" value="HTH_MetalResp_TranReg"/>
</dbReference>
<accession>A0ABS2P6A3</accession>
<gene>
    <name evidence="5" type="ORF">JOD17_000026</name>
</gene>
<dbReference type="PANTHER" id="PTHR33154">
    <property type="entry name" value="TRANSCRIPTIONAL REGULATOR, ARSR FAMILY"/>
    <property type="match status" value="1"/>
</dbReference>
<evidence type="ECO:0000313" key="6">
    <source>
        <dbReference type="Proteomes" id="UP000741863"/>
    </source>
</evidence>
<dbReference type="InterPro" id="IPR036388">
    <property type="entry name" value="WH-like_DNA-bd_sf"/>
</dbReference>
<dbReference type="CDD" id="cd00090">
    <property type="entry name" value="HTH_ARSR"/>
    <property type="match status" value="1"/>
</dbReference>
<keyword evidence="3" id="KW-0804">Transcription</keyword>
<dbReference type="PANTHER" id="PTHR33154:SF18">
    <property type="entry name" value="ARSENICAL RESISTANCE OPERON REPRESSOR"/>
    <property type="match status" value="1"/>
</dbReference>
<dbReference type="Proteomes" id="UP000741863">
    <property type="component" value="Unassembled WGS sequence"/>
</dbReference>
<keyword evidence="1" id="KW-0805">Transcription regulation</keyword>
<dbReference type="EMBL" id="JAFBEC010000001">
    <property type="protein sequence ID" value="MBM7630935.1"/>
    <property type="molecule type" value="Genomic_DNA"/>
</dbReference>
<dbReference type="RefSeq" id="WP_204695099.1">
    <property type="nucleotide sequence ID" value="NZ_JAFBEC010000001.1"/>
</dbReference>
<reference evidence="5 6" key="1">
    <citation type="submission" date="2021-01" db="EMBL/GenBank/DDBJ databases">
        <title>Genomic Encyclopedia of Type Strains, Phase IV (KMG-IV): sequencing the most valuable type-strain genomes for metagenomic binning, comparative biology and taxonomic classification.</title>
        <authorList>
            <person name="Goeker M."/>
        </authorList>
    </citation>
    <scope>NUCLEOTIDE SEQUENCE [LARGE SCALE GENOMIC DNA]</scope>
    <source>
        <strain evidence="5 6">DSM 25540</strain>
    </source>
</reference>
<keyword evidence="2" id="KW-0238">DNA-binding</keyword>
<feature type="domain" description="HTH arsR-type" evidence="4">
    <location>
        <begin position="4"/>
        <end position="99"/>
    </location>
</feature>
<dbReference type="NCBIfam" id="NF033788">
    <property type="entry name" value="HTH_metalloreg"/>
    <property type="match status" value="1"/>
</dbReference>
<organism evidence="5 6">
    <name type="scientific">Geomicrobium sediminis</name>
    <dbReference type="NCBI Taxonomy" id="1347788"/>
    <lineage>
        <taxon>Bacteria</taxon>
        <taxon>Bacillati</taxon>
        <taxon>Bacillota</taxon>
        <taxon>Bacilli</taxon>
        <taxon>Bacillales</taxon>
        <taxon>Geomicrobium</taxon>
    </lineage>
</organism>
<proteinExistence type="predicted"/>
<dbReference type="InterPro" id="IPR001845">
    <property type="entry name" value="HTH_ArsR_DNA-bd_dom"/>
</dbReference>
<dbReference type="PRINTS" id="PR00778">
    <property type="entry name" value="HTHARSR"/>
</dbReference>
<sequence>MNQSYRLSSEEIATYTKVMSDPTRLLIIKLVSKKEYCVCQFVEMFEMSQPSISQHLKKLKSYGLVEETRRGQWRFYSLNTASDAIGIVHAIINQISDQDERYIELINKERPVDCG</sequence>
<name>A0ABS2P6A3_9BACL</name>
<evidence type="ECO:0000313" key="5">
    <source>
        <dbReference type="EMBL" id="MBM7630935.1"/>
    </source>
</evidence>
<dbReference type="SMART" id="SM00418">
    <property type="entry name" value="HTH_ARSR"/>
    <property type="match status" value="1"/>
</dbReference>
<evidence type="ECO:0000256" key="2">
    <source>
        <dbReference type="ARBA" id="ARBA00023125"/>
    </source>
</evidence>